<keyword evidence="1" id="KW-0548">Nucleotidyltransferase</keyword>
<dbReference type="GO" id="GO:0003964">
    <property type="term" value="F:RNA-directed DNA polymerase activity"/>
    <property type="evidence" value="ECO:0007669"/>
    <property type="project" value="UniProtKB-KW"/>
</dbReference>
<keyword evidence="1" id="KW-0695">RNA-directed DNA polymerase</keyword>
<dbReference type="Gene3D" id="3.30.70.270">
    <property type="match status" value="1"/>
</dbReference>
<evidence type="ECO:0000313" key="1">
    <source>
        <dbReference type="EMBL" id="KAA3474293.1"/>
    </source>
</evidence>
<dbReference type="InterPro" id="IPR053134">
    <property type="entry name" value="RNA-dir_DNA_polymerase"/>
</dbReference>
<name>A0A5B6VYY3_9ROSI</name>
<comment type="caution">
    <text evidence="1">The sequence shown here is derived from an EMBL/GenBank/DDBJ whole genome shotgun (WGS) entry which is preliminary data.</text>
</comment>
<dbReference type="PANTHER" id="PTHR24559">
    <property type="entry name" value="TRANSPOSON TY3-I GAG-POL POLYPROTEIN"/>
    <property type="match status" value="1"/>
</dbReference>
<dbReference type="InterPro" id="IPR043502">
    <property type="entry name" value="DNA/RNA_pol_sf"/>
</dbReference>
<dbReference type="PANTHER" id="PTHR24559:SF444">
    <property type="entry name" value="REVERSE TRANSCRIPTASE DOMAIN-CONTAINING PROTEIN"/>
    <property type="match status" value="1"/>
</dbReference>
<keyword evidence="1" id="KW-0808">Transferase</keyword>
<keyword evidence="2" id="KW-1185">Reference proteome</keyword>
<dbReference type="OrthoDB" id="1701144at2759"/>
<proteinExistence type="predicted"/>
<gene>
    <name evidence="1" type="ORF">EPI10_024593</name>
</gene>
<organism evidence="1 2">
    <name type="scientific">Gossypium australe</name>
    <dbReference type="NCBI Taxonomy" id="47621"/>
    <lineage>
        <taxon>Eukaryota</taxon>
        <taxon>Viridiplantae</taxon>
        <taxon>Streptophyta</taxon>
        <taxon>Embryophyta</taxon>
        <taxon>Tracheophyta</taxon>
        <taxon>Spermatophyta</taxon>
        <taxon>Magnoliopsida</taxon>
        <taxon>eudicotyledons</taxon>
        <taxon>Gunneridae</taxon>
        <taxon>Pentapetalae</taxon>
        <taxon>rosids</taxon>
        <taxon>malvids</taxon>
        <taxon>Malvales</taxon>
        <taxon>Malvaceae</taxon>
        <taxon>Malvoideae</taxon>
        <taxon>Gossypium</taxon>
    </lineage>
</organism>
<evidence type="ECO:0000313" key="2">
    <source>
        <dbReference type="Proteomes" id="UP000325315"/>
    </source>
</evidence>
<protein>
    <submittedName>
        <fullName evidence="1">RNA-directed DNA polymerase-like protein</fullName>
    </submittedName>
</protein>
<dbReference type="EMBL" id="SMMG02000005">
    <property type="protein sequence ID" value="KAA3474293.1"/>
    <property type="molecule type" value="Genomic_DNA"/>
</dbReference>
<dbReference type="SUPFAM" id="SSF56672">
    <property type="entry name" value="DNA/RNA polymerases"/>
    <property type="match status" value="1"/>
</dbReference>
<dbReference type="Proteomes" id="UP000325315">
    <property type="component" value="Unassembled WGS sequence"/>
</dbReference>
<dbReference type="InterPro" id="IPR043128">
    <property type="entry name" value="Rev_trsase/Diguanyl_cyclase"/>
</dbReference>
<reference evidence="2" key="1">
    <citation type="journal article" date="2019" name="Plant Biotechnol. J.">
        <title>Genome sequencing of the Australian wild diploid species Gossypium australe highlights disease resistance and delayed gland morphogenesis.</title>
        <authorList>
            <person name="Cai Y."/>
            <person name="Cai X."/>
            <person name="Wang Q."/>
            <person name="Wang P."/>
            <person name="Zhang Y."/>
            <person name="Cai C."/>
            <person name="Xu Y."/>
            <person name="Wang K."/>
            <person name="Zhou Z."/>
            <person name="Wang C."/>
            <person name="Geng S."/>
            <person name="Li B."/>
            <person name="Dong Q."/>
            <person name="Hou Y."/>
            <person name="Wang H."/>
            <person name="Ai P."/>
            <person name="Liu Z."/>
            <person name="Yi F."/>
            <person name="Sun M."/>
            <person name="An G."/>
            <person name="Cheng J."/>
            <person name="Zhang Y."/>
            <person name="Shi Q."/>
            <person name="Xie Y."/>
            <person name="Shi X."/>
            <person name="Chang Y."/>
            <person name="Huang F."/>
            <person name="Chen Y."/>
            <person name="Hong S."/>
            <person name="Mi L."/>
            <person name="Sun Q."/>
            <person name="Zhang L."/>
            <person name="Zhou B."/>
            <person name="Peng R."/>
            <person name="Zhang X."/>
            <person name="Liu F."/>
        </authorList>
    </citation>
    <scope>NUCLEOTIDE SEQUENCE [LARGE SCALE GENOMIC DNA]</scope>
    <source>
        <strain evidence="2">cv. PA1801</strain>
    </source>
</reference>
<dbReference type="AlphaFoldDB" id="A0A5B6VYY3"/>
<sequence length="70" mass="8330">MNRVFQPHLDKFVVVFIDDILIYSRIESEDAQHLRTIKCEFWLRKVEFLGHEISEKGIHVDPSKISTIFN</sequence>
<accession>A0A5B6VYY3</accession>